<dbReference type="InterPro" id="IPR000297">
    <property type="entry name" value="PPIase_PpiC"/>
</dbReference>
<keyword evidence="3" id="KW-1003">Cell membrane</keyword>
<keyword evidence="8" id="KW-0143">Chaperone</keyword>
<reference evidence="15 16" key="1">
    <citation type="submission" date="2017-02" db="EMBL/GenBank/DDBJ databases">
        <authorList>
            <person name="Peterson S.W."/>
        </authorList>
    </citation>
    <scope>NUCLEOTIDE SEQUENCE [LARGE SCALE GENOMIC DNA]</scope>
    <source>
        <strain evidence="15 16">3F5N</strain>
    </source>
</reference>
<dbReference type="Gene3D" id="3.10.50.40">
    <property type="match status" value="1"/>
</dbReference>
<dbReference type="SUPFAM" id="SSF54534">
    <property type="entry name" value="FKBP-like"/>
    <property type="match status" value="1"/>
</dbReference>
<accession>A0A1R4GDC1</accession>
<evidence type="ECO:0000256" key="3">
    <source>
        <dbReference type="ARBA" id="ARBA00022475"/>
    </source>
</evidence>
<evidence type="ECO:0000256" key="6">
    <source>
        <dbReference type="ARBA" id="ARBA00022989"/>
    </source>
</evidence>
<evidence type="ECO:0000256" key="10">
    <source>
        <dbReference type="ARBA" id="ARBA00031484"/>
    </source>
</evidence>
<evidence type="ECO:0000313" key="16">
    <source>
        <dbReference type="Proteomes" id="UP000195766"/>
    </source>
</evidence>
<gene>
    <name evidence="15" type="ORF">FM111_11705</name>
</gene>
<dbReference type="InterPro" id="IPR046357">
    <property type="entry name" value="PPIase_dom_sf"/>
</dbReference>
<keyword evidence="15" id="KW-0413">Isomerase</keyword>
<sequence>MITHFRNFAKSKWAGGLFALIILSFLIVGAQSDIFASLGPRHIISAGDRSVDSNQFRADFERVRANLQEQAGRPVSYDDMVKENLHQQYLDSQTQRLGFLSWAWKNGIRPGKELVLAEIRKIPAFFNQITGQFDQDLYAQALAQQNLTSEMLEQDLRDQYVTAHVGSAVFAGLQAPRVYAALLAGQALETRDGRWFSVTQDMAGRAGAPTDAQLTAFMKENEARLRSPEFRMISLVLFTPGPSDARPTITEEQIQERYEFRKAALADPEKRTFVTLTVPTKEAADKIAADLRAGKNPAEVAKANNIQLGDYKGTPQAAVGDPAVGAAVFGLAVDQVSAPIQGRLGFTVAKLAAIQAGQAVTLESARPALVQELQAEAVKAATYAKVEQFEKARQEGKNLADAATAAKARVIQLPPFTQQGQLPDGQPMNAPRQVLESAYTLTKGGESDVIDAGDGQYFAVRLDDIRPSALPTLEEVRAPLGQQWTLRENARLLSAKAEQLAGRVRAGEDIAKVAAEAGAPLTVRTGVQQSRESQAQVGDGVLRGLFGQSKGQVFSDAQSQTAFVVGRVDAIHAANPALAAPLAEQARPRLTEELANTLADRTIAAAAARTKSRNDPALALQALGVEAAAAAPAAPAAPAPVKK</sequence>
<evidence type="ECO:0000256" key="5">
    <source>
        <dbReference type="ARBA" id="ARBA00022692"/>
    </source>
</evidence>
<evidence type="ECO:0000256" key="8">
    <source>
        <dbReference type="ARBA" id="ARBA00023186"/>
    </source>
</evidence>
<dbReference type="PANTHER" id="PTHR47529:SF1">
    <property type="entry name" value="PERIPLASMIC CHAPERONE PPID"/>
    <property type="match status" value="1"/>
</dbReference>
<comment type="subcellular location">
    <subcellularLocation>
        <location evidence="1">Cell inner membrane</location>
        <topology evidence="1">Single-pass type II membrane protein</topology>
        <orientation evidence="1">Periplasmic side</orientation>
    </subcellularLocation>
</comment>
<name>A0A1R4GDC1_BREDI</name>
<evidence type="ECO:0000256" key="2">
    <source>
        <dbReference type="ARBA" id="ARBA00018370"/>
    </source>
</evidence>
<dbReference type="SUPFAM" id="SSF109998">
    <property type="entry name" value="Triger factor/SurA peptide-binding domain-like"/>
    <property type="match status" value="1"/>
</dbReference>
<dbReference type="InterPro" id="IPR052029">
    <property type="entry name" value="PpiD_chaperone"/>
</dbReference>
<dbReference type="Proteomes" id="UP000195766">
    <property type="component" value="Unassembled WGS sequence"/>
</dbReference>
<keyword evidence="7" id="KW-0472">Membrane</keyword>
<feature type="domain" description="PpiC" evidence="14">
    <location>
        <begin position="249"/>
        <end position="367"/>
    </location>
</feature>
<dbReference type="InterPro" id="IPR027304">
    <property type="entry name" value="Trigger_fact/SurA_dom_sf"/>
</dbReference>
<evidence type="ECO:0000256" key="9">
    <source>
        <dbReference type="ARBA" id="ARBA00030642"/>
    </source>
</evidence>
<dbReference type="GO" id="GO:0003755">
    <property type="term" value="F:peptidyl-prolyl cis-trans isomerase activity"/>
    <property type="evidence" value="ECO:0007669"/>
    <property type="project" value="InterPro"/>
</dbReference>
<evidence type="ECO:0000256" key="1">
    <source>
        <dbReference type="ARBA" id="ARBA00004382"/>
    </source>
</evidence>
<dbReference type="PANTHER" id="PTHR47529">
    <property type="entry name" value="PEPTIDYL-PROLYL CIS-TRANS ISOMERASE D"/>
    <property type="match status" value="1"/>
</dbReference>
<dbReference type="Pfam" id="PF13145">
    <property type="entry name" value="Rotamase_2"/>
    <property type="match status" value="2"/>
</dbReference>
<evidence type="ECO:0000256" key="12">
    <source>
        <dbReference type="ARBA" id="ARBA00040743"/>
    </source>
</evidence>
<organism evidence="15 16">
    <name type="scientific">Brevundimonas diminuta 3F5N</name>
    <dbReference type="NCBI Taxonomy" id="1255603"/>
    <lineage>
        <taxon>Bacteria</taxon>
        <taxon>Pseudomonadati</taxon>
        <taxon>Pseudomonadota</taxon>
        <taxon>Alphaproteobacteria</taxon>
        <taxon>Caulobacterales</taxon>
        <taxon>Caulobacteraceae</taxon>
        <taxon>Brevundimonas</taxon>
    </lineage>
</organism>
<evidence type="ECO:0000256" key="13">
    <source>
        <dbReference type="ARBA" id="ARBA00042775"/>
    </source>
</evidence>
<keyword evidence="4" id="KW-0997">Cell inner membrane</keyword>
<protein>
    <recommendedName>
        <fullName evidence="2">Parvulin-like PPIase</fullName>
    </recommendedName>
    <alternativeName>
        <fullName evidence="9">Peptidyl-prolyl cis-trans isomerase plp</fullName>
    </alternativeName>
    <alternativeName>
        <fullName evidence="12">Periplasmic chaperone PpiD</fullName>
    </alternativeName>
    <alternativeName>
        <fullName evidence="13">Periplasmic folding chaperone</fullName>
    </alternativeName>
    <alternativeName>
        <fullName evidence="10">Rotamase plp</fullName>
    </alternativeName>
</protein>
<dbReference type="EMBL" id="FUIE01000061">
    <property type="protein sequence ID" value="SJM66107.1"/>
    <property type="molecule type" value="Genomic_DNA"/>
</dbReference>
<keyword evidence="5" id="KW-0812">Transmembrane</keyword>
<dbReference type="GO" id="GO:0005886">
    <property type="term" value="C:plasma membrane"/>
    <property type="evidence" value="ECO:0007669"/>
    <property type="project" value="UniProtKB-SubCell"/>
</dbReference>
<comment type="similarity">
    <text evidence="11">Belongs to the PpiD chaperone family.</text>
</comment>
<dbReference type="AlphaFoldDB" id="A0A1R4GDC1"/>
<evidence type="ECO:0000256" key="4">
    <source>
        <dbReference type="ARBA" id="ARBA00022519"/>
    </source>
</evidence>
<feature type="domain" description="PpiC" evidence="14">
    <location>
        <begin position="388"/>
        <end position="477"/>
    </location>
</feature>
<evidence type="ECO:0000256" key="11">
    <source>
        <dbReference type="ARBA" id="ARBA00038408"/>
    </source>
</evidence>
<evidence type="ECO:0000256" key="7">
    <source>
        <dbReference type="ARBA" id="ARBA00023136"/>
    </source>
</evidence>
<dbReference type="RefSeq" id="WP_087141154.1">
    <property type="nucleotide sequence ID" value="NZ_FUIE01000061.1"/>
</dbReference>
<evidence type="ECO:0000313" key="15">
    <source>
        <dbReference type="EMBL" id="SJM66107.1"/>
    </source>
</evidence>
<proteinExistence type="inferred from homology"/>
<keyword evidence="6" id="KW-1133">Transmembrane helix</keyword>
<dbReference type="Pfam" id="PF13624">
    <property type="entry name" value="SurA_N_3"/>
    <property type="match status" value="1"/>
</dbReference>
<dbReference type="OrthoDB" id="9768393at2"/>
<evidence type="ECO:0000259" key="14">
    <source>
        <dbReference type="Pfam" id="PF13145"/>
    </source>
</evidence>